<dbReference type="SUPFAM" id="SSF48403">
    <property type="entry name" value="Ankyrin repeat"/>
    <property type="match status" value="1"/>
</dbReference>
<dbReference type="PROSITE" id="PS50088">
    <property type="entry name" value="ANK_REPEAT"/>
    <property type="match status" value="3"/>
</dbReference>
<evidence type="ECO:0000313" key="3">
    <source>
        <dbReference type="EMBL" id="QHS78292.1"/>
    </source>
</evidence>
<organism evidence="3">
    <name type="scientific">viral metagenome</name>
    <dbReference type="NCBI Taxonomy" id="1070528"/>
    <lineage>
        <taxon>unclassified sequences</taxon>
        <taxon>metagenomes</taxon>
        <taxon>organismal metagenomes</taxon>
    </lineage>
</organism>
<dbReference type="SMART" id="SM00248">
    <property type="entry name" value="ANK"/>
    <property type="match status" value="5"/>
</dbReference>
<evidence type="ECO:0000256" key="2">
    <source>
        <dbReference type="ARBA" id="ARBA00023043"/>
    </source>
</evidence>
<dbReference type="AlphaFoldDB" id="A0A6C0AF09"/>
<protein>
    <submittedName>
        <fullName evidence="3">Uncharacterized protein</fullName>
    </submittedName>
</protein>
<keyword evidence="2" id="KW-0040">ANK repeat</keyword>
<dbReference type="InterPro" id="IPR002110">
    <property type="entry name" value="Ankyrin_rpt"/>
</dbReference>
<keyword evidence="1" id="KW-0677">Repeat</keyword>
<dbReference type="InterPro" id="IPR036770">
    <property type="entry name" value="Ankyrin_rpt-contain_sf"/>
</dbReference>
<dbReference type="Gene3D" id="1.25.40.20">
    <property type="entry name" value="Ankyrin repeat-containing domain"/>
    <property type="match status" value="2"/>
</dbReference>
<dbReference type="EMBL" id="MN740595">
    <property type="protein sequence ID" value="QHS78292.1"/>
    <property type="molecule type" value="Genomic_DNA"/>
</dbReference>
<sequence length="431" mass="50685">MLKKIISFNTALENSNKYDYEFQSTLFFKDGLKKFFENNEDINMTHLKNKSTALQIACSYGDFESFKLIMEKNPDINYLNLDNCTSLEYACYYNNYDIVKILIENKANINPNKMSDFLNSNKMPGFFAALIQSHEDRTDEYNDNMYFNNKLKILKLLINNGLDINYIDNEGNTLLHVLINTYYFTYSKNNILKIIHNIVLLFLENNNFNSINIQNDKGSTILHYSIKYSDKTLFNMLIKHGASLKLKIGKSETTFLQYSSYFNKDIDILKLMIKNEQDVFEKNKDQTCLVGFCCIVGNYEYLEYLSELIEGYKYDPFSEKIKKKTKNKKLKELYKISEIYEDILMKAYLEVLDSGDYYWDGPVRLKDIRCDINDNLILATVKNHKTLELNTIKKIIDLLLFYEVDLNFEDCNKIAQEEGNIELENYLKSIK</sequence>
<dbReference type="PANTHER" id="PTHR24198:SF165">
    <property type="entry name" value="ANKYRIN REPEAT-CONTAINING PROTEIN-RELATED"/>
    <property type="match status" value="1"/>
</dbReference>
<evidence type="ECO:0000256" key="1">
    <source>
        <dbReference type="ARBA" id="ARBA00022737"/>
    </source>
</evidence>
<dbReference type="Pfam" id="PF12796">
    <property type="entry name" value="Ank_2"/>
    <property type="match status" value="2"/>
</dbReference>
<name>A0A6C0AF09_9ZZZZ</name>
<accession>A0A6C0AF09</accession>
<dbReference type="PROSITE" id="PS50297">
    <property type="entry name" value="ANK_REP_REGION"/>
    <property type="match status" value="2"/>
</dbReference>
<proteinExistence type="predicted"/>
<reference evidence="3" key="1">
    <citation type="journal article" date="2020" name="Nature">
        <title>Giant virus diversity and host interactions through global metagenomics.</title>
        <authorList>
            <person name="Schulz F."/>
            <person name="Roux S."/>
            <person name="Paez-Espino D."/>
            <person name="Jungbluth S."/>
            <person name="Walsh D.A."/>
            <person name="Denef V.J."/>
            <person name="McMahon K.D."/>
            <person name="Konstantinidis K.T."/>
            <person name="Eloe-Fadrosh E.A."/>
            <person name="Kyrpides N.C."/>
            <person name="Woyke T."/>
        </authorList>
    </citation>
    <scope>NUCLEOTIDE SEQUENCE</scope>
    <source>
        <strain evidence="3">GVMAG-S-1021933-23</strain>
    </source>
</reference>
<dbReference type="PANTHER" id="PTHR24198">
    <property type="entry name" value="ANKYRIN REPEAT AND PROTEIN KINASE DOMAIN-CONTAINING PROTEIN"/>
    <property type="match status" value="1"/>
</dbReference>